<dbReference type="EMBL" id="LKEF01000002">
    <property type="protein sequence ID" value="KTB68270.1"/>
    <property type="molecule type" value="Genomic_DNA"/>
</dbReference>
<comment type="caution">
    <text evidence="1">The sequence shown here is derived from an EMBL/GenBank/DDBJ whole genome shotgun (WGS) entry which is preliminary data.</text>
</comment>
<name>A0A0W0I5B8_PSEFL</name>
<dbReference type="AlphaFoldDB" id="A0A0W0I5B8"/>
<accession>A0A0W0I5B8</accession>
<dbReference type="RefSeq" id="WP_053177961.1">
    <property type="nucleotide sequence ID" value="NZ_LKEF01000002.1"/>
</dbReference>
<organism evidence="1 2">
    <name type="scientific">Pseudomonas fluorescens ICMP 11288</name>
    <dbReference type="NCBI Taxonomy" id="1198309"/>
    <lineage>
        <taxon>Bacteria</taxon>
        <taxon>Pseudomonadati</taxon>
        <taxon>Pseudomonadota</taxon>
        <taxon>Gammaproteobacteria</taxon>
        <taxon>Pseudomonadales</taxon>
        <taxon>Pseudomonadaceae</taxon>
        <taxon>Pseudomonas</taxon>
    </lineage>
</organism>
<sequence>MTKHYVKTQPLTDSQINILTQGASASYYGEELQYMVKAGLMEMTLYGQKKFEEAFKGPGISRRFRPSARGLASLSLVAPERFPDAGFPDRVQTPPPKQEISCLALGLLLYSLESDCMRFSMTSACPDGMYSAKHDLIRMGYLHDPISNDLSYGSDVVKYTPEGAAVITGILEAASRHYGADLAETRETLSVLFLATGGYHPDPDATFDTTREQWAILEKYNFASVSRSDSGHDQSLKVHAPFVITWFEGISKPYPYSTLGQFNLKITEVQKIYPEVVAQFTANQAVGEL</sequence>
<evidence type="ECO:0000313" key="1">
    <source>
        <dbReference type="EMBL" id="KTB68270.1"/>
    </source>
</evidence>
<dbReference type="Proteomes" id="UP000054197">
    <property type="component" value="Unassembled WGS sequence"/>
</dbReference>
<reference evidence="1 2" key="1">
    <citation type="submission" date="2015-09" db="EMBL/GenBank/DDBJ databases">
        <title>Genome sequence of ICMP 11288.</title>
        <authorList>
            <person name="Visnovsky S."/>
            <person name="Lu A."/>
            <person name="Panda P."/>
            <person name="Pitman A."/>
        </authorList>
    </citation>
    <scope>NUCLEOTIDE SEQUENCE [LARGE SCALE GENOMIC DNA]</scope>
    <source>
        <strain evidence="1 2">ICMP 11288</strain>
    </source>
</reference>
<gene>
    <name evidence="1" type="ORF">AO063_00755</name>
</gene>
<evidence type="ECO:0000313" key="2">
    <source>
        <dbReference type="Proteomes" id="UP000054197"/>
    </source>
</evidence>
<proteinExistence type="predicted"/>
<protein>
    <submittedName>
        <fullName evidence="1">Uncharacterized protein</fullName>
    </submittedName>
</protein>